<evidence type="ECO:0000256" key="4">
    <source>
        <dbReference type="RuleBase" id="RU362026"/>
    </source>
</evidence>
<evidence type="ECO:0000256" key="2">
    <source>
        <dbReference type="ARBA" id="ARBA00022679"/>
    </source>
</evidence>
<dbReference type="InterPro" id="IPR029063">
    <property type="entry name" value="SAM-dependent_MTases_sf"/>
</dbReference>
<keyword evidence="2" id="KW-0808">Transferase</keyword>
<evidence type="ECO:0000256" key="1">
    <source>
        <dbReference type="ARBA" id="ARBA00022603"/>
    </source>
</evidence>
<keyword evidence="3" id="KW-0680">Restriction system</keyword>
<accession>A0A242K460</accession>
<evidence type="ECO:0000259" key="5">
    <source>
        <dbReference type="Pfam" id="PF01555"/>
    </source>
</evidence>
<dbReference type="EMBL" id="NGMM01000005">
    <property type="protein sequence ID" value="OTP13703.1"/>
    <property type="molecule type" value="Genomic_DNA"/>
</dbReference>
<dbReference type="PRINTS" id="PR00508">
    <property type="entry name" value="S21N4MTFRASE"/>
</dbReference>
<dbReference type="AlphaFoldDB" id="A0A242K460"/>
<keyword evidence="1" id="KW-0489">Methyltransferase</keyword>
<name>A0A242K460_9ENTE</name>
<evidence type="ECO:0000313" key="6">
    <source>
        <dbReference type="EMBL" id="OTP13703.1"/>
    </source>
</evidence>
<dbReference type="RefSeq" id="WP_339102034.1">
    <property type="nucleotide sequence ID" value="NZ_CP147247.1"/>
</dbReference>
<dbReference type="EC" id="2.1.1.-" evidence="4"/>
<comment type="caution">
    <text evidence="6">The sequence shown here is derived from an EMBL/GenBank/DDBJ whole genome shotgun (WGS) entry which is preliminary data.</text>
</comment>
<feature type="domain" description="DNA methylase N-4/N-6" evidence="5">
    <location>
        <begin position="39"/>
        <end position="260"/>
    </location>
</feature>
<organism evidence="6">
    <name type="scientific">Candidatus Enterococcus clewellii</name>
    <dbReference type="NCBI Taxonomy" id="1834193"/>
    <lineage>
        <taxon>Bacteria</taxon>
        <taxon>Bacillati</taxon>
        <taxon>Bacillota</taxon>
        <taxon>Bacilli</taxon>
        <taxon>Lactobacillales</taxon>
        <taxon>Enterococcaceae</taxon>
        <taxon>Enterococcus</taxon>
    </lineage>
</organism>
<dbReference type="SUPFAM" id="SSF53335">
    <property type="entry name" value="S-adenosyl-L-methionine-dependent methyltransferases"/>
    <property type="match status" value="1"/>
</dbReference>
<evidence type="ECO:0000256" key="3">
    <source>
        <dbReference type="ARBA" id="ARBA00022747"/>
    </source>
</evidence>
<proteinExistence type="inferred from homology"/>
<dbReference type="Pfam" id="PF01555">
    <property type="entry name" value="N6_N4_Mtase"/>
    <property type="match status" value="1"/>
</dbReference>
<comment type="similarity">
    <text evidence="4">Belongs to the N(4)/N(6)-methyltransferase family.</text>
</comment>
<dbReference type="GO" id="GO:0032259">
    <property type="term" value="P:methylation"/>
    <property type="evidence" value="ECO:0007669"/>
    <property type="project" value="UniProtKB-KW"/>
</dbReference>
<dbReference type="GO" id="GO:0009307">
    <property type="term" value="P:DNA restriction-modification system"/>
    <property type="evidence" value="ECO:0007669"/>
    <property type="project" value="UniProtKB-KW"/>
</dbReference>
<dbReference type="InterPro" id="IPR001091">
    <property type="entry name" value="RM_Methyltransferase"/>
</dbReference>
<dbReference type="GO" id="GO:0003677">
    <property type="term" value="F:DNA binding"/>
    <property type="evidence" value="ECO:0007669"/>
    <property type="project" value="InterPro"/>
</dbReference>
<protein>
    <recommendedName>
        <fullName evidence="4">Methyltransferase</fullName>
        <ecNumber evidence="4">2.1.1.-</ecNumber>
    </recommendedName>
</protein>
<sequence length="273" mass="31264">MPAGMKDIFTPFVNNMIELNKIYNEDCLIGMQRIPDKSVDMILTDLPYGTTRNKWDSVIPLEPLWKQYERIIKDDGAIVLTAQAPFDKVLGVSNLKLLRYEWIWKKTAGTGFLNAKKMPLKDNENILVFGKQDHDHLLVFYKKLPTYNPQMRSGFKPYETKKGNHGSNYNQADKETISVSNGERFPVSVLEFPKDTQKSALHPTQKPVSLFEYLIKTYTNENDTVLDSCSGSGTTAVACLNTNRNFICFEKEKEYHDLSVDRVENHVSQITLL</sequence>
<reference evidence="6" key="1">
    <citation type="submission" date="2017-05" db="EMBL/GenBank/DDBJ databases">
        <title>The Genome Sequence of Enterococcus sp. 9E7_DIV0242.</title>
        <authorList>
            <consortium name="The Broad Institute Genomics Platform"/>
            <consortium name="The Broad Institute Genomic Center for Infectious Diseases"/>
            <person name="Earl A."/>
            <person name="Manson A."/>
            <person name="Schwartman J."/>
            <person name="Gilmore M."/>
            <person name="Abouelleil A."/>
            <person name="Cao P."/>
            <person name="Chapman S."/>
            <person name="Cusick C."/>
            <person name="Shea T."/>
            <person name="Young S."/>
            <person name="Neafsey D."/>
            <person name="Nusbaum C."/>
            <person name="Birren B."/>
        </authorList>
    </citation>
    <scope>NUCLEOTIDE SEQUENCE [LARGE SCALE GENOMIC DNA]</scope>
    <source>
        <strain evidence="6">9E7_DIV0242</strain>
    </source>
</reference>
<dbReference type="InterPro" id="IPR002941">
    <property type="entry name" value="DNA_methylase_N4/N6"/>
</dbReference>
<gene>
    <name evidence="6" type="ORF">A5888_003181</name>
</gene>
<dbReference type="GO" id="GO:0008170">
    <property type="term" value="F:N-methyltransferase activity"/>
    <property type="evidence" value="ECO:0007669"/>
    <property type="project" value="InterPro"/>
</dbReference>
<dbReference type="Gene3D" id="3.40.50.150">
    <property type="entry name" value="Vaccinia Virus protein VP39"/>
    <property type="match status" value="1"/>
</dbReference>